<dbReference type="Proteomes" id="UP001153076">
    <property type="component" value="Unassembled WGS sequence"/>
</dbReference>
<dbReference type="AlphaFoldDB" id="A0A9Q1KKU5"/>
<name>A0A9Q1KKU5_9CARY</name>
<reference evidence="1" key="1">
    <citation type="submission" date="2022-04" db="EMBL/GenBank/DDBJ databases">
        <title>Carnegiea gigantea Genome sequencing and assembly v2.</title>
        <authorList>
            <person name="Copetti D."/>
            <person name="Sanderson M.J."/>
            <person name="Burquez A."/>
            <person name="Wojciechowski M.F."/>
        </authorList>
    </citation>
    <scope>NUCLEOTIDE SEQUENCE</scope>
    <source>
        <strain evidence="1">SGP5-SGP5p</strain>
        <tissue evidence="1">Aerial part</tissue>
    </source>
</reference>
<comment type="caution">
    <text evidence="1">The sequence shown here is derived from an EMBL/GenBank/DDBJ whole genome shotgun (WGS) entry which is preliminary data.</text>
</comment>
<sequence>MNHTSLNCPIMVWNAQGVTSREFFYTLKELMRKYEPKILVLSVTIMLMTFVAKSSLMDNLESILSALAVGCRFSENVEEAKTQFMTLNVSMELTMTEESHRSIQYNNAGFKNPKILLLRRNDYYIGSSHFTLDLPMDMHQKLDRLPKESPFLHNLKLRVPEDEECQFRHQIETTTNDDYEISLKN</sequence>
<proteinExistence type="predicted"/>
<dbReference type="EMBL" id="JAKOGI010000092">
    <property type="protein sequence ID" value="KAJ8444648.1"/>
    <property type="molecule type" value="Genomic_DNA"/>
</dbReference>
<organism evidence="1 2">
    <name type="scientific">Carnegiea gigantea</name>
    <dbReference type="NCBI Taxonomy" id="171969"/>
    <lineage>
        <taxon>Eukaryota</taxon>
        <taxon>Viridiplantae</taxon>
        <taxon>Streptophyta</taxon>
        <taxon>Embryophyta</taxon>
        <taxon>Tracheophyta</taxon>
        <taxon>Spermatophyta</taxon>
        <taxon>Magnoliopsida</taxon>
        <taxon>eudicotyledons</taxon>
        <taxon>Gunneridae</taxon>
        <taxon>Pentapetalae</taxon>
        <taxon>Caryophyllales</taxon>
        <taxon>Cactineae</taxon>
        <taxon>Cactaceae</taxon>
        <taxon>Cactoideae</taxon>
        <taxon>Echinocereeae</taxon>
        <taxon>Carnegiea</taxon>
    </lineage>
</organism>
<gene>
    <name evidence="1" type="ORF">Cgig2_023711</name>
</gene>
<protein>
    <submittedName>
        <fullName evidence="1">Uncharacterized protein</fullName>
    </submittedName>
</protein>
<accession>A0A9Q1KKU5</accession>
<keyword evidence="2" id="KW-1185">Reference proteome</keyword>
<evidence type="ECO:0000313" key="1">
    <source>
        <dbReference type="EMBL" id="KAJ8444648.1"/>
    </source>
</evidence>
<evidence type="ECO:0000313" key="2">
    <source>
        <dbReference type="Proteomes" id="UP001153076"/>
    </source>
</evidence>